<name>A0AAD5R5S0_PARTN</name>
<dbReference type="EMBL" id="JAHQIW010006713">
    <property type="protein sequence ID" value="KAJ1369993.1"/>
    <property type="molecule type" value="Genomic_DNA"/>
</dbReference>
<organism evidence="1 2">
    <name type="scientific">Parelaphostrongylus tenuis</name>
    <name type="common">Meningeal worm</name>
    <dbReference type="NCBI Taxonomy" id="148309"/>
    <lineage>
        <taxon>Eukaryota</taxon>
        <taxon>Metazoa</taxon>
        <taxon>Ecdysozoa</taxon>
        <taxon>Nematoda</taxon>
        <taxon>Chromadorea</taxon>
        <taxon>Rhabditida</taxon>
        <taxon>Rhabditina</taxon>
        <taxon>Rhabditomorpha</taxon>
        <taxon>Strongyloidea</taxon>
        <taxon>Metastrongylidae</taxon>
        <taxon>Parelaphostrongylus</taxon>
    </lineage>
</organism>
<protein>
    <submittedName>
        <fullName evidence="1">Uncharacterized protein</fullName>
    </submittedName>
</protein>
<proteinExistence type="predicted"/>
<dbReference type="Proteomes" id="UP001196413">
    <property type="component" value="Unassembled WGS sequence"/>
</dbReference>
<evidence type="ECO:0000313" key="1">
    <source>
        <dbReference type="EMBL" id="KAJ1369993.1"/>
    </source>
</evidence>
<dbReference type="AlphaFoldDB" id="A0AAD5R5S0"/>
<comment type="caution">
    <text evidence="1">The sequence shown here is derived from an EMBL/GenBank/DDBJ whole genome shotgun (WGS) entry which is preliminary data.</text>
</comment>
<accession>A0AAD5R5S0</accession>
<reference evidence="1" key="1">
    <citation type="submission" date="2021-06" db="EMBL/GenBank/DDBJ databases">
        <title>Parelaphostrongylus tenuis whole genome reference sequence.</title>
        <authorList>
            <person name="Garwood T.J."/>
            <person name="Larsen P.A."/>
            <person name="Fountain-Jones N.M."/>
            <person name="Garbe J.R."/>
            <person name="Macchietto M.G."/>
            <person name="Kania S.A."/>
            <person name="Gerhold R.W."/>
            <person name="Richards J.E."/>
            <person name="Wolf T.M."/>
        </authorList>
    </citation>
    <scope>NUCLEOTIDE SEQUENCE</scope>
    <source>
        <strain evidence="1">MNPRO001-30</strain>
        <tissue evidence="1">Meninges</tissue>
    </source>
</reference>
<evidence type="ECO:0000313" key="2">
    <source>
        <dbReference type="Proteomes" id="UP001196413"/>
    </source>
</evidence>
<sequence>MSRSGQPLLCNGSGLQAALDAEPSAGTHDSAEDGVSWRTVVNPLRMELTELPRKIYFRECAWMYINGISLLEPA</sequence>
<gene>
    <name evidence="1" type="ORF">KIN20_031620</name>
</gene>
<keyword evidence="2" id="KW-1185">Reference proteome</keyword>